<name>A0A100VSF0_PAEAM</name>
<comment type="cofactor">
    <cofactor evidence="1">
        <name>Mg(2+)</name>
        <dbReference type="ChEBI" id="CHEBI:18420"/>
    </cofactor>
</comment>
<dbReference type="PANTHER" id="PTHR32308:SF10">
    <property type="entry name" value="CITRATE LYASE SUBUNIT BETA"/>
    <property type="match status" value="1"/>
</dbReference>
<proteinExistence type="predicted"/>
<gene>
    <name evidence="4" type="ORF">PAHA3_5184</name>
</gene>
<dbReference type="Gene3D" id="3.20.20.60">
    <property type="entry name" value="Phosphoenolpyruvate-binding domains"/>
    <property type="match status" value="2"/>
</dbReference>
<evidence type="ECO:0000256" key="3">
    <source>
        <dbReference type="ARBA" id="ARBA00022842"/>
    </source>
</evidence>
<dbReference type="SUPFAM" id="SSF51621">
    <property type="entry name" value="Phosphoenolpyruvate/pyruvate domain"/>
    <property type="match status" value="1"/>
</dbReference>
<evidence type="ECO:0000256" key="1">
    <source>
        <dbReference type="ARBA" id="ARBA00001946"/>
    </source>
</evidence>
<reference evidence="5" key="2">
    <citation type="submission" date="2016-01" db="EMBL/GenBank/DDBJ databases">
        <title>Draft Genome Sequence of Paenibacillus amylolyticus Heshi-A3 that Was Isolated from Fermented Rice Bran with Aging Salted Mackerel, Which Was Named Heshiko as Traditional Fermented Seafood in Japan.</title>
        <authorList>
            <person name="Akuzawa S."/>
            <person name="Nakagawa J."/>
            <person name="Kanekatsu T."/>
            <person name="Kubota E."/>
            <person name="Ohtake R."/>
            <person name="Suzuki T."/>
            <person name="Kanesaki Y."/>
        </authorList>
    </citation>
    <scope>NUCLEOTIDE SEQUENCE [LARGE SCALE GENOMIC DNA]</scope>
    <source>
        <strain evidence="5">Heshi-A3</strain>
    </source>
</reference>
<dbReference type="InterPro" id="IPR015813">
    <property type="entry name" value="Pyrv/PenolPyrv_kinase-like_dom"/>
</dbReference>
<evidence type="ECO:0000313" key="4">
    <source>
        <dbReference type="EMBL" id="GAS85063.1"/>
    </source>
</evidence>
<dbReference type="GO" id="GO:0000287">
    <property type="term" value="F:magnesium ion binding"/>
    <property type="evidence" value="ECO:0007669"/>
    <property type="project" value="TreeGrafter"/>
</dbReference>
<dbReference type="Proteomes" id="UP000069697">
    <property type="component" value="Unassembled WGS sequence"/>
</dbReference>
<comment type="caution">
    <text evidence="4">The sequence shown here is derived from an EMBL/GenBank/DDBJ whole genome shotgun (WGS) entry which is preliminary data.</text>
</comment>
<dbReference type="GO" id="GO:0006107">
    <property type="term" value="P:oxaloacetate metabolic process"/>
    <property type="evidence" value="ECO:0007669"/>
    <property type="project" value="TreeGrafter"/>
</dbReference>
<organism evidence="4 5">
    <name type="scientific">Paenibacillus amylolyticus</name>
    <dbReference type="NCBI Taxonomy" id="1451"/>
    <lineage>
        <taxon>Bacteria</taxon>
        <taxon>Bacillati</taxon>
        <taxon>Bacillota</taxon>
        <taxon>Bacilli</taxon>
        <taxon>Bacillales</taxon>
        <taxon>Paenibacillaceae</taxon>
        <taxon>Paenibacillus</taxon>
    </lineage>
</organism>
<evidence type="ECO:0000313" key="5">
    <source>
        <dbReference type="Proteomes" id="UP000069697"/>
    </source>
</evidence>
<sequence length="420" mass="48584">MQIGYCQRCEEETILKYFNFLSLEEEDTLFFSSPVSFNHRTSKDLLAYAVGAALYMPATRTHIADDIMNGKHEGLTTIIIDLEDAVGDDQVEFAEQCLVQHLTQLMTYMETGMLSQDRMPLLFARVRSPQQLERLIDTLGELVSMLTGLALPKFCVGNGRAYFDQIRKYNQLKPEHYPVLYGMPILETASIIYRETRWETLLDLRNILDENDEYVLNVRIGATDFSSLFGLRRSPELTIYDIATIRDCISDIINLFGRMDKPYVISGPVWEYFSQRERVFKPQLRQTPFEETLGKSGLHLRMKYITNTMDGLMREVMMDKENGIVGKTIIHPSHIKPVQAMYVVTHEEYSDAQDIIARNDGSLGVFKSNYYNKMNEIKPHLSWANRILIRSQIYGVLHEQQHFVGLLPKHEQQHNYVPNS</sequence>
<dbReference type="Pfam" id="PF15617">
    <property type="entry name" value="C-C_Bond_Lyase"/>
    <property type="match status" value="1"/>
</dbReference>
<accession>A0A100VSF0</accession>
<reference evidence="4 5" key="1">
    <citation type="journal article" date="2016" name="Genome Announc.">
        <title>Draft Genome Sequence of Paenibacillus amylolyticus Heshi-A3, Isolated from Fermented Rice Bran in a Japanese Fermented Seafood Dish.</title>
        <authorList>
            <person name="Akuzawa S."/>
            <person name="Nagaoka J."/>
            <person name="Kanekatsu M."/>
            <person name="Kubota E."/>
            <person name="Ohtake R."/>
            <person name="Suzuki T."/>
            <person name="Kanesaki Y."/>
        </authorList>
    </citation>
    <scope>NUCLEOTIDE SEQUENCE [LARGE SCALE GENOMIC DNA]</scope>
    <source>
        <strain evidence="4 5">Heshi-A3</strain>
    </source>
</reference>
<dbReference type="GO" id="GO:0016829">
    <property type="term" value="F:lyase activity"/>
    <property type="evidence" value="ECO:0007669"/>
    <property type="project" value="UniProtKB-KW"/>
</dbReference>
<dbReference type="InterPro" id="IPR039480">
    <property type="entry name" value="C-C_Bond_Lyase-like"/>
</dbReference>
<dbReference type="InterPro" id="IPR040442">
    <property type="entry name" value="Pyrv_kinase-like_dom_sf"/>
</dbReference>
<protein>
    <submittedName>
        <fullName evidence="4">Citrate lyase subunit beta</fullName>
    </submittedName>
</protein>
<keyword evidence="3" id="KW-0460">Magnesium</keyword>
<evidence type="ECO:0000256" key="2">
    <source>
        <dbReference type="ARBA" id="ARBA00022723"/>
    </source>
</evidence>
<keyword evidence="4" id="KW-0456">Lyase</keyword>
<dbReference type="PANTHER" id="PTHR32308">
    <property type="entry name" value="LYASE BETA SUBUNIT, PUTATIVE (AFU_ORTHOLOGUE AFUA_4G13030)-RELATED"/>
    <property type="match status" value="1"/>
</dbReference>
<keyword evidence="2" id="KW-0479">Metal-binding</keyword>
<dbReference type="EMBL" id="BCNV01000007">
    <property type="protein sequence ID" value="GAS85063.1"/>
    <property type="molecule type" value="Genomic_DNA"/>
</dbReference>
<dbReference type="AlphaFoldDB" id="A0A100VSF0"/>